<evidence type="ECO:0000259" key="7">
    <source>
        <dbReference type="Pfam" id="PF00685"/>
    </source>
</evidence>
<dbReference type="PANTHER" id="PTHR10605">
    <property type="entry name" value="HEPARAN SULFATE SULFOTRANSFERASE"/>
    <property type="match status" value="1"/>
</dbReference>
<feature type="binding site" evidence="4">
    <location>
        <position position="263"/>
    </location>
    <ligand>
        <name>3'-phosphoadenylyl sulfate</name>
        <dbReference type="ChEBI" id="CHEBI:58339"/>
    </ligand>
</feature>
<evidence type="ECO:0000256" key="6">
    <source>
        <dbReference type="SAM" id="SignalP"/>
    </source>
</evidence>
<feature type="chain" id="PRO_5029806969" evidence="6">
    <location>
        <begin position="24"/>
        <end position="323"/>
    </location>
</feature>
<dbReference type="Pfam" id="PF00685">
    <property type="entry name" value="Sulfotransfer_1"/>
    <property type="match status" value="1"/>
</dbReference>
<dbReference type="OrthoDB" id="16988at2759"/>
<keyword evidence="5" id="KW-1015">Disulfide bond</keyword>
<proteinExistence type="predicted"/>
<evidence type="ECO:0000313" key="8">
    <source>
        <dbReference type="EMBL" id="KAF6022545.1"/>
    </source>
</evidence>
<name>A0A7J7J935_BUGNE</name>
<evidence type="ECO:0000256" key="4">
    <source>
        <dbReference type="PIRSR" id="PIRSR637359-2"/>
    </source>
</evidence>
<dbReference type="SUPFAM" id="SSF52540">
    <property type="entry name" value="P-loop containing nucleoside triphosphate hydrolases"/>
    <property type="match status" value="1"/>
</dbReference>
<dbReference type="Gene3D" id="3.40.50.300">
    <property type="entry name" value="P-loop containing nucleotide triphosphate hydrolases"/>
    <property type="match status" value="1"/>
</dbReference>
<dbReference type="Proteomes" id="UP000593567">
    <property type="component" value="Unassembled WGS sequence"/>
</dbReference>
<dbReference type="GO" id="GO:0008467">
    <property type="term" value="F:[heparan sulfate]-glucosamine 3-sulfotransferase activity"/>
    <property type="evidence" value="ECO:0007669"/>
    <property type="project" value="TreeGrafter"/>
</dbReference>
<evidence type="ECO:0000256" key="3">
    <source>
        <dbReference type="PIRSR" id="PIRSR637359-1"/>
    </source>
</evidence>
<reference evidence="8" key="1">
    <citation type="submission" date="2020-06" db="EMBL/GenBank/DDBJ databases">
        <title>Draft genome of Bugula neritina, a colonial animal packing powerful symbionts and potential medicines.</title>
        <authorList>
            <person name="Rayko M."/>
        </authorList>
    </citation>
    <scope>NUCLEOTIDE SEQUENCE [LARGE SCALE GENOMIC DNA]</scope>
    <source>
        <strain evidence="8">Kwan_BN1</strain>
    </source>
</reference>
<protein>
    <submittedName>
        <fullName evidence="8">Hs3st-B</fullName>
    </submittedName>
</protein>
<dbReference type="InterPro" id="IPR037359">
    <property type="entry name" value="NST/OST"/>
</dbReference>
<feature type="binding site" evidence="4">
    <location>
        <begin position="279"/>
        <end position="283"/>
    </location>
    <ligand>
        <name>3'-phosphoadenylyl sulfate</name>
        <dbReference type="ChEBI" id="CHEBI:58339"/>
    </ligand>
</feature>
<keyword evidence="1" id="KW-0808">Transferase</keyword>
<evidence type="ECO:0000256" key="5">
    <source>
        <dbReference type="PIRSR" id="PIRSR637359-3"/>
    </source>
</evidence>
<feature type="domain" description="Sulfotransferase" evidence="7">
    <location>
        <begin position="51"/>
        <end position="304"/>
    </location>
</feature>
<keyword evidence="6" id="KW-0732">Signal</keyword>
<evidence type="ECO:0000256" key="2">
    <source>
        <dbReference type="ARBA" id="ARBA00023180"/>
    </source>
</evidence>
<dbReference type="InterPro" id="IPR000863">
    <property type="entry name" value="Sulfotransferase_dom"/>
</dbReference>
<feature type="disulfide bond" evidence="5">
    <location>
        <begin position="264"/>
        <end position="273"/>
    </location>
</feature>
<accession>A0A7J7J935</accession>
<feature type="binding site" evidence="4">
    <location>
        <position position="155"/>
    </location>
    <ligand>
        <name>3'-phosphoadenylyl sulfate</name>
        <dbReference type="ChEBI" id="CHEBI:58339"/>
    </ligand>
</feature>
<sequence length="323" mass="36796">MGSPSHWSCVHLLLPFQISLSISESEDKDISHVHITSGRIYSTELPQRRLPDALVVGAGKCGTDALITYLNTSKSFAINTIYSGDMHELNFFNNHFDQGIQWYIDQMPPVSSSQVSIEKCAPYMWNPQVPARVHQTKQDMKIIMVLCDPVKRLVSLYSHINSYKLADGSDPLPPFSDIIQLKDGKLIENVHPRPSQPFLESGKYSVFVSQWLEFFPLEQMIFISGEDLITQPLVEINKVTDFLGKSGSVTDRNVYYDKGRGYYCFESDNSKWCMDKSTKGRAHPELSPQLLSSLQNHFQPYNKKLEELIGKNFGWPKYFGKKS</sequence>
<dbReference type="AlphaFoldDB" id="A0A7J7J935"/>
<evidence type="ECO:0000313" key="9">
    <source>
        <dbReference type="Proteomes" id="UP000593567"/>
    </source>
</evidence>
<feature type="active site" description="For sulfotransferase activity" evidence="3">
    <location>
        <position position="60"/>
    </location>
</feature>
<feature type="signal peptide" evidence="6">
    <location>
        <begin position="1"/>
        <end position="23"/>
    </location>
</feature>
<comment type="caution">
    <text evidence="8">The sequence shown here is derived from an EMBL/GenBank/DDBJ whole genome shotgun (WGS) entry which is preliminary data.</text>
</comment>
<keyword evidence="2" id="KW-0325">Glycoprotein</keyword>
<gene>
    <name evidence="8" type="ORF">EB796_019151</name>
</gene>
<dbReference type="InterPro" id="IPR027417">
    <property type="entry name" value="P-loop_NTPase"/>
</dbReference>
<dbReference type="PANTHER" id="PTHR10605:SF72">
    <property type="entry name" value="HEPARAN SULFATE 3-O SULFOTRANSFERASE-B, ISOFORM A"/>
    <property type="match status" value="1"/>
</dbReference>
<dbReference type="EMBL" id="VXIV02002839">
    <property type="protein sequence ID" value="KAF6022545.1"/>
    <property type="molecule type" value="Genomic_DNA"/>
</dbReference>
<keyword evidence="9" id="KW-1185">Reference proteome</keyword>
<organism evidence="8 9">
    <name type="scientific">Bugula neritina</name>
    <name type="common">Brown bryozoan</name>
    <name type="synonym">Sertularia neritina</name>
    <dbReference type="NCBI Taxonomy" id="10212"/>
    <lineage>
        <taxon>Eukaryota</taxon>
        <taxon>Metazoa</taxon>
        <taxon>Spiralia</taxon>
        <taxon>Lophotrochozoa</taxon>
        <taxon>Bryozoa</taxon>
        <taxon>Gymnolaemata</taxon>
        <taxon>Cheilostomatida</taxon>
        <taxon>Flustrina</taxon>
        <taxon>Buguloidea</taxon>
        <taxon>Bugulidae</taxon>
        <taxon>Bugula</taxon>
    </lineage>
</organism>
<evidence type="ECO:0000256" key="1">
    <source>
        <dbReference type="ARBA" id="ARBA00022679"/>
    </source>
</evidence>